<dbReference type="GO" id="GO:0016491">
    <property type="term" value="F:oxidoreductase activity"/>
    <property type="evidence" value="ECO:0007669"/>
    <property type="project" value="UniProtKB-KW"/>
</dbReference>
<protein>
    <recommendedName>
        <fullName evidence="3">FAD-binding PCMH-type domain-containing protein</fullName>
    </recommendedName>
</protein>
<dbReference type="InterPro" id="IPR016166">
    <property type="entry name" value="FAD-bd_PCMH"/>
</dbReference>
<comment type="similarity">
    <text evidence="1">Belongs to the oxygen-dependent FAD-linked oxidoreductase family.</text>
</comment>
<dbReference type="Proteomes" id="UP000748025">
    <property type="component" value="Unassembled WGS sequence"/>
</dbReference>
<dbReference type="PANTHER" id="PTHR13878:SF91">
    <property type="entry name" value="FAD BINDING DOMAIN PROTEIN (AFU_ORTHOLOGUE AFUA_6G12070)-RELATED"/>
    <property type="match status" value="1"/>
</dbReference>
<gene>
    <name evidence="4" type="ORF">E4U43_005147</name>
</gene>
<dbReference type="OrthoDB" id="9983560at2759"/>
<dbReference type="GO" id="GO:0071949">
    <property type="term" value="F:FAD binding"/>
    <property type="evidence" value="ECO:0007669"/>
    <property type="project" value="InterPro"/>
</dbReference>
<evidence type="ECO:0000259" key="3">
    <source>
        <dbReference type="PROSITE" id="PS51387"/>
    </source>
</evidence>
<comment type="caution">
    <text evidence="4">The sequence shown here is derived from an EMBL/GenBank/DDBJ whole genome shotgun (WGS) entry which is preliminary data.</text>
</comment>
<dbReference type="PANTHER" id="PTHR13878">
    <property type="entry name" value="GULONOLACTONE OXIDASE"/>
    <property type="match status" value="1"/>
</dbReference>
<evidence type="ECO:0000313" key="4">
    <source>
        <dbReference type="EMBL" id="KAG5987301.1"/>
    </source>
</evidence>
<dbReference type="InterPro" id="IPR036318">
    <property type="entry name" value="FAD-bd_PCMH-like_sf"/>
</dbReference>
<dbReference type="Pfam" id="PF08031">
    <property type="entry name" value="BBE"/>
    <property type="match status" value="1"/>
</dbReference>
<organism evidence="4 5">
    <name type="scientific">Claviceps pusilla</name>
    <dbReference type="NCBI Taxonomy" id="123648"/>
    <lineage>
        <taxon>Eukaryota</taxon>
        <taxon>Fungi</taxon>
        <taxon>Dikarya</taxon>
        <taxon>Ascomycota</taxon>
        <taxon>Pezizomycotina</taxon>
        <taxon>Sordariomycetes</taxon>
        <taxon>Hypocreomycetidae</taxon>
        <taxon>Hypocreales</taxon>
        <taxon>Clavicipitaceae</taxon>
        <taxon>Claviceps</taxon>
    </lineage>
</organism>
<keyword evidence="5" id="KW-1185">Reference proteome</keyword>
<accession>A0A9P7N2F7</accession>
<dbReference type="PROSITE" id="PS51387">
    <property type="entry name" value="FAD_PCMH"/>
    <property type="match status" value="1"/>
</dbReference>
<reference evidence="4" key="1">
    <citation type="journal article" date="2020" name="bioRxiv">
        <title>Whole genome comparisons of ergot fungi reveals the divergence and evolution of species within the genus Claviceps are the result of varying mechanisms driving genome evolution and host range expansion.</title>
        <authorList>
            <person name="Wyka S.A."/>
            <person name="Mondo S.J."/>
            <person name="Liu M."/>
            <person name="Dettman J."/>
            <person name="Nalam V."/>
            <person name="Broders K.D."/>
        </authorList>
    </citation>
    <scope>NUCLEOTIDE SEQUENCE</scope>
    <source>
        <strain evidence="4">CCC 602</strain>
    </source>
</reference>
<dbReference type="InterPro" id="IPR016169">
    <property type="entry name" value="FAD-bd_PCMH_sub2"/>
</dbReference>
<proteinExistence type="inferred from homology"/>
<evidence type="ECO:0000256" key="2">
    <source>
        <dbReference type="ARBA" id="ARBA00023002"/>
    </source>
</evidence>
<keyword evidence="2" id="KW-0560">Oxidoreductase</keyword>
<dbReference type="SUPFAM" id="SSF56176">
    <property type="entry name" value="FAD-binding/transporter-associated domain-like"/>
    <property type="match status" value="1"/>
</dbReference>
<dbReference type="Gene3D" id="3.30.465.10">
    <property type="match status" value="1"/>
</dbReference>
<dbReference type="EMBL" id="SRPW01003351">
    <property type="protein sequence ID" value="KAG5987301.1"/>
    <property type="molecule type" value="Genomic_DNA"/>
</dbReference>
<evidence type="ECO:0000256" key="1">
    <source>
        <dbReference type="ARBA" id="ARBA00005466"/>
    </source>
</evidence>
<dbReference type="Pfam" id="PF01565">
    <property type="entry name" value="FAD_binding_4"/>
    <property type="match status" value="1"/>
</dbReference>
<sequence length="570" mass="62722">MACVLSAGIGLASSLWDQHHIAALNHTLRGRVRTLEPFAKPCFSTYEGAAASPDPAHCSVIQANYLSASFRSRYPGAYMYEESSMCASNDSSTDQCLLNSDDPYDKRAFANTSCNQGNVPSYYINVREANDVIQAFRFAEHSGGSLVVKNSGHSFQCDSSKKGGLMLWTRNLKYLSRRTHFVPRGCPEHDGHFNAMTTGAGVNCGEAYDFADKNNATILCAYSPTVGLSGGFLQSGGHSVLSPALGLAADRVLEFTVVTPDGRLRVANRCRNADLFWALRGGGGGTFGVVLESTHMVEPKIPMAVASIEVNAENRSAVTGFMHTLVDTTLDLASDGWGGHIYGNRIVYVNPLIRHKECAEHSMRSMMEYARHNGGEANVSVVDGFSAIYRQFVTRDVAKVGVSTLINTRLMPAAVFSSPALKRNLKKHIADFVHAGGLPYVPVSGPYLYRDNTEATSVNPAWRTALWEYGIAATWTWNSTLAERIAVVKEMQKQHAELLTLTPGGGAYRNEANPFNADWRVENFGTPYRKLLKLKRKFDPRGLLKCRHCVGWREEDDQKSCYRSFRKIKA</sequence>
<feature type="domain" description="FAD-binding PCMH-type" evidence="3">
    <location>
        <begin position="116"/>
        <end position="300"/>
    </location>
</feature>
<dbReference type="AlphaFoldDB" id="A0A9P7N2F7"/>
<dbReference type="InterPro" id="IPR006094">
    <property type="entry name" value="Oxid_FAD_bind_N"/>
</dbReference>
<name>A0A9P7N2F7_9HYPO</name>
<evidence type="ECO:0000313" key="5">
    <source>
        <dbReference type="Proteomes" id="UP000748025"/>
    </source>
</evidence>
<dbReference type="InterPro" id="IPR012951">
    <property type="entry name" value="BBE"/>
</dbReference>
<dbReference type="InterPro" id="IPR050432">
    <property type="entry name" value="FAD-linked_Oxidoreductases_BP"/>
</dbReference>